<accession>A0A6J6DCS0</accession>
<gene>
    <name evidence="2" type="ORF">UFOPK1684_00150</name>
    <name evidence="3" type="ORF">UFOPK2158_00437</name>
</gene>
<evidence type="ECO:0000259" key="1">
    <source>
        <dbReference type="Pfam" id="PF01156"/>
    </source>
</evidence>
<dbReference type="PANTHER" id="PTHR46190:SF1">
    <property type="entry name" value="SI:CH211-201H21.5"/>
    <property type="match status" value="1"/>
</dbReference>
<dbReference type="Pfam" id="PF01156">
    <property type="entry name" value="IU_nuc_hydro"/>
    <property type="match status" value="1"/>
</dbReference>
<dbReference type="InterPro" id="IPR036452">
    <property type="entry name" value="Ribo_hydro-like"/>
</dbReference>
<proteinExistence type="predicted"/>
<dbReference type="Gene3D" id="3.90.245.10">
    <property type="entry name" value="Ribonucleoside hydrolase-like"/>
    <property type="match status" value="1"/>
</dbReference>
<feature type="domain" description="Inosine/uridine-preferring nucleoside hydrolase" evidence="1">
    <location>
        <begin position="6"/>
        <end position="302"/>
    </location>
</feature>
<evidence type="ECO:0000313" key="3">
    <source>
        <dbReference type="EMBL" id="CAB4639355.1"/>
    </source>
</evidence>
<evidence type="ECO:0000313" key="2">
    <source>
        <dbReference type="EMBL" id="CAB4561800.1"/>
    </source>
</evidence>
<dbReference type="InterPro" id="IPR052775">
    <property type="entry name" value="IUN_hydrolase"/>
</dbReference>
<protein>
    <submittedName>
        <fullName evidence="2">Unannotated protein</fullName>
    </submittedName>
</protein>
<sequence>MSVPFILDTDTAQDDCVAILLGILDPVADLRALTMVAGNVGFDQQVANAMMTLSVAGALGDFPVFLGCRRPMVRQWVSAENVHGDGAGGLSMDMDGLAPDNEHAVDALLRLTTESPGELNIVAIGPLTNIAMAVVKDPSFPSRVKHLFIMGGSNNARGNITAAAEFNFYVDPDAAKIVFQAGFEITVVPWEPLSVNDALFTREQMAEIGSQPSPVAQFFRQVCEATLEFDESVGIHGSTHPDSLTVAVMLHPELVTKSAAYAVDIEADSELTRGYSAMSWGIHGLQPNARVIEAVDESAFFEYIKSHMAIATKPTRALRGLPPKPSSRA</sequence>
<dbReference type="PANTHER" id="PTHR46190">
    <property type="entry name" value="SI:CH211-201H21.5-RELATED"/>
    <property type="match status" value="1"/>
</dbReference>
<dbReference type="SUPFAM" id="SSF53590">
    <property type="entry name" value="Nucleoside hydrolase"/>
    <property type="match status" value="1"/>
</dbReference>
<dbReference type="AlphaFoldDB" id="A0A6J6DCS0"/>
<name>A0A6J6DCS0_9ZZZZ</name>
<dbReference type="EMBL" id="CAEZTM010000003">
    <property type="protein sequence ID" value="CAB4561800.1"/>
    <property type="molecule type" value="Genomic_DNA"/>
</dbReference>
<organism evidence="2">
    <name type="scientific">freshwater metagenome</name>
    <dbReference type="NCBI Taxonomy" id="449393"/>
    <lineage>
        <taxon>unclassified sequences</taxon>
        <taxon>metagenomes</taxon>
        <taxon>ecological metagenomes</taxon>
    </lineage>
</organism>
<dbReference type="EMBL" id="CAEZVY010000032">
    <property type="protein sequence ID" value="CAB4639355.1"/>
    <property type="molecule type" value="Genomic_DNA"/>
</dbReference>
<dbReference type="GO" id="GO:0016799">
    <property type="term" value="F:hydrolase activity, hydrolyzing N-glycosyl compounds"/>
    <property type="evidence" value="ECO:0007669"/>
    <property type="project" value="InterPro"/>
</dbReference>
<reference evidence="2" key="1">
    <citation type="submission" date="2020-05" db="EMBL/GenBank/DDBJ databases">
        <authorList>
            <person name="Chiriac C."/>
            <person name="Salcher M."/>
            <person name="Ghai R."/>
            <person name="Kavagutti S V."/>
        </authorList>
    </citation>
    <scope>NUCLEOTIDE SEQUENCE</scope>
</reference>
<dbReference type="InterPro" id="IPR001910">
    <property type="entry name" value="Inosine/uridine_hydrolase_dom"/>
</dbReference>